<dbReference type="InterPro" id="IPR002156">
    <property type="entry name" value="RNaseH_domain"/>
</dbReference>
<dbReference type="GO" id="GO:0007165">
    <property type="term" value="P:signal transduction"/>
    <property type="evidence" value="ECO:0007669"/>
    <property type="project" value="InterPro"/>
</dbReference>
<evidence type="ECO:0000259" key="6">
    <source>
        <dbReference type="PROSITE" id="PS50104"/>
    </source>
</evidence>
<dbReference type="InterPro" id="IPR044730">
    <property type="entry name" value="RNase_H-like_dom_plant"/>
</dbReference>
<reference evidence="7 8" key="1">
    <citation type="journal article" date="2010" name="Nature">
        <title>Genome sequence of the palaeopolyploid soybean.</title>
        <authorList>
            <person name="Schmutz J."/>
            <person name="Cannon S.B."/>
            <person name="Schlueter J."/>
            <person name="Ma J."/>
            <person name="Mitros T."/>
            <person name="Nelson W."/>
            <person name="Hyten D.L."/>
            <person name="Song Q."/>
            <person name="Thelen J.J."/>
            <person name="Cheng J."/>
            <person name="Xu D."/>
            <person name="Hellsten U."/>
            <person name="May G.D."/>
            <person name="Yu Y."/>
            <person name="Sakurai T."/>
            <person name="Umezawa T."/>
            <person name="Bhattacharyya M.K."/>
            <person name="Sandhu D."/>
            <person name="Valliyodan B."/>
            <person name="Lindquist E."/>
            <person name="Peto M."/>
            <person name="Grant D."/>
            <person name="Shu S."/>
            <person name="Goodstein D."/>
            <person name="Barry K."/>
            <person name="Futrell-Griggs M."/>
            <person name="Abernathy B."/>
            <person name="Du J."/>
            <person name="Tian Z."/>
            <person name="Zhu L."/>
            <person name="Gill N."/>
            <person name="Joshi T."/>
            <person name="Libault M."/>
            <person name="Sethuraman A."/>
            <person name="Zhang X.-C."/>
            <person name="Shinozaki K."/>
            <person name="Nguyen H.T."/>
            <person name="Wing R.A."/>
            <person name="Cregan P."/>
            <person name="Specht J."/>
            <person name="Grimwood J."/>
            <person name="Rokhsar D."/>
            <person name="Stacey G."/>
            <person name="Shoemaker R.C."/>
            <person name="Jackson S.A."/>
        </authorList>
    </citation>
    <scope>NUCLEOTIDE SEQUENCE [LARGE SCALE GENOMIC DNA]</scope>
    <source>
        <strain evidence="8">cv. Williams 82</strain>
        <tissue evidence="7">Callus</tissue>
    </source>
</reference>
<dbReference type="Gene3D" id="3.40.50.300">
    <property type="entry name" value="P-loop containing nucleotide triphosphate hydrolases"/>
    <property type="match status" value="1"/>
</dbReference>
<dbReference type="PANTHER" id="PTHR11017:SF431">
    <property type="entry name" value="ADP-RIBOSYL CYCLASE_CYCLIC ADP-RIBOSE HYDROLASE"/>
    <property type="match status" value="1"/>
</dbReference>
<dbReference type="Gene3D" id="1.10.8.430">
    <property type="entry name" value="Helical domain of apoptotic protease-activating factors"/>
    <property type="match status" value="1"/>
</dbReference>
<keyword evidence="2" id="KW-0677">Repeat</keyword>
<evidence type="ECO:0000313" key="8">
    <source>
        <dbReference type="EnsemblPlants" id="KRH38837"/>
    </source>
</evidence>
<dbReference type="CDD" id="cd06222">
    <property type="entry name" value="RNase_H_like"/>
    <property type="match status" value="1"/>
</dbReference>
<dbReference type="InterPro" id="IPR002182">
    <property type="entry name" value="NB-ARC"/>
</dbReference>
<keyword evidence="5" id="KW-0175">Coiled coil</keyword>
<dbReference type="SUPFAM" id="SSF52058">
    <property type="entry name" value="L domain-like"/>
    <property type="match status" value="1"/>
</dbReference>
<dbReference type="Gene3D" id="3.30.420.10">
    <property type="entry name" value="Ribonuclease H-like superfamily/Ribonuclease H"/>
    <property type="match status" value="1"/>
</dbReference>
<feature type="domain" description="TIR" evidence="6">
    <location>
        <begin position="10"/>
        <end position="178"/>
    </location>
</feature>
<evidence type="ECO:0000256" key="2">
    <source>
        <dbReference type="ARBA" id="ARBA00022737"/>
    </source>
</evidence>
<accession>K7LE88</accession>
<dbReference type="KEGG" id="gmx:100792603"/>
<dbReference type="GO" id="GO:0006952">
    <property type="term" value="P:defense response"/>
    <property type="evidence" value="ECO:0007669"/>
    <property type="project" value="UniProtKB-KW"/>
</dbReference>
<dbReference type="FunFam" id="3.40.50.10140:FF:000007">
    <property type="entry name" value="Disease resistance protein (TIR-NBS-LRR class)"/>
    <property type="match status" value="1"/>
</dbReference>
<reference evidence="7" key="3">
    <citation type="submission" date="2018-07" db="EMBL/GenBank/DDBJ databases">
        <title>WGS assembly of Glycine max.</title>
        <authorList>
            <person name="Schmutz J."/>
            <person name="Cannon S."/>
            <person name="Schlueter J."/>
            <person name="Ma J."/>
            <person name="Mitros T."/>
            <person name="Nelson W."/>
            <person name="Hyten D."/>
            <person name="Song Q."/>
            <person name="Thelen J."/>
            <person name="Cheng J."/>
            <person name="Xu D."/>
            <person name="Hellsten U."/>
            <person name="May G."/>
            <person name="Yu Y."/>
            <person name="Sakurai T."/>
            <person name="Umezawa T."/>
            <person name="Bhattacharyya M."/>
            <person name="Sandhu D."/>
            <person name="Valliyodan B."/>
            <person name="Lindquist E."/>
            <person name="Peto M."/>
            <person name="Grant D."/>
            <person name="Shu S."/>
            <person name="Goodstein D."/>
            <person name="Barry K."/>
            <person name="Futrell-Griggs M."/>
            <person name="Abernathy B."/>
            <person name="Du J."/>
            <person name="Tian Z."/>
            <person name="Zhu L."/>
            <person name="Gill N."/>
            <person name="Joshi T."/>
            <person name="Libault M."/>
            <person name="Sethuraman A."/>
            <person name="Zhang X."/>
            <person name="Shinozaki K."/>
            <person name="Nguyen H."/>
            <person name="Wing R."/>
            <person name="Cregan P."/>
            <person name="Specht J."/>
            <person name="Grimwood J."/>
            <person name="Rokhsar D."/>
            <person name="Stacey G."/>
            <person name="Shoemaker R."/>
            <person name="Jackson S."/>
        </authorList>
    </citation>
    <scope>NUCLEOTIDE SEQUENCE</scope>
    <source>
        <tissue evidence="7">Callus</tissue>
    </source>
</reference>
<evidence type="ECO:0000256" key="4">
    <source>
        <dbReference type="ARBA" id="ARBA00023027"/>
    </source>
</evidence>
<dbReference type="HOGENOM" id="CLU_001561_5_2_1"/>
<dbReference type="ExpressionAtlas" id="K7LE88">
    <property type="expression patterns" value="baseline and differential"/>
</dbReference>
<dbReference type="OrthoDB" id="1425460at2759"/>
<dbReference type="PANTHER" id="PTHR11017">
    <property type="entry name" value="LEUCINE-RICH REPEAT-CONTAINING PROTEIN"/>
    <property type="match status" value="1"/>
</dbReference>
<dbReference type="GO" id="GO:0004523">
    <property type="term" value="F:RNA-DNA hybrid ribonuclease activity"/>
    <property type="evidence" value="ECO:0007669"/>
    <property type="project" value="InterPro"/>
</dbReference>
<dbReference type="Pfam" id="PF23282">
    <property type="entry name" value="WHD_ROQ1"/>
    <property type="match status" value="1"/>
</dbReference>
<reference evidence="8" key="2">
    <citation type="submission" date="2018-02" db="UniProtKB">
        <authorList>
            <consortium name="EnsemblPlants"/>
        </authorList>
    </citation>
    <scope>IDENTIFICATION</scope>
    <source>
        <strain evidence="8">Williams 82</strain>
    </source>
</reference>
<dbReference type="Pfam" id="PF23286">
    <property type="entry name" value="LRR_13"/>
    <property type="match status" value="1"/>
</dbReference>
<feature type="coiled-coil region" evidence="5">
    <location>
        <begin position="117"/>
        <end position="144"/>
    </location>
</feature>
<dbReference type="PRINTS" id="PR00364">
    <property type="entry name" value="DISEASERSIST"/>
</dbReference>
<dbReference type="InterPro" id="IPR036390">
    <property type="entry name" value="WH_DNA-bd_sf"/>
</dbReference>
<evidence type="ECO:0000256" key="5">
    <source>
        <dbReference type="SAM" id="Coils"/>
    </source>
</evidence>
<dbReference type="SMR" id="K7LE88"/>
<organism evidence="8">
    <name type="scientific">Glycine max</name>
    <name type="common">Soybean</name>
    <name type="synonym">Glycine hispida</name>
    <dbReference type="NCBI Taxonomy" id="3847"/>
    <lineage>
        <taxon>Eukaryota</taxon>
        <taxon>Viridiplantae</taxon>
        <taxon>Streptophyta</taxon>
        <taxon>Embryophyta</taxon>
        <taxon>Tracheophyta</taxon>
        <taxon>Spermatophyta</taxon>
        <taxon>Magnoliopsida</taxon>
        <taxon>eudicotyledons</taxon>
        <taxon>Gunneridae</taxon>
        <taxon>Pentapetalae</taxon>
        <taxon>rosids</taxon>
        <taxon>fabids</taxon>
        <taxon>Fabales</taxon>
        <taxon>Fabaceae</taxon>
        <taxon>Papilionoideae</taxon>
        <taxon>50 kb inversion clade</taxon>
        <taxon>NPAAA clade</taxon>
        <taxon>indigoferoid/millettioid clade</taxon>
        <taxon>Phaseoleae</taxon>
        <taxon>Glycine</taxon>
        <taxon>Glycine subgen. Soja</taxon>
    </lineage>
</organism>
<dbReference type="EMBL" id="CM000842">
    <property type="protein sequence ID" value="KRH38837.1"/>
    <property type="molecule type" value="Genomic_DNA"/>
</dbReference>
<dbReference type="Pfam" id="PF01582">
    <property type="entry name" value="TIR"/>
    <property type="match status" value="1"/>
</dbReference>
<dbReference type="Gramene" id="KRH38837">
    <property type="protein sequence ID" value="KRH38837"/>
    <property type="gene ID" value="GLYMA_09G161400"/>
</dbReference>
<dbReference type="SUPFAM" id="SSF52540">
    <property type="entry name" value="P-loop containing nucleoside triphosphate hydrolases"/>
    <property type="match status" value="1"/>
</dbReference>
<keyword evidence="9" id="KW-1185">Reference proteome</keyword>
<dbReference type="Pfam" id="PF00931">
    <property type="entry name" value="NB-ARC"/>
    <property type="match status" value="1"/>
</dbReference>
<dbReference type="SMART" id="SM00255">
    <property type="entry name" value="TIR"/>
    <property type="match status" value="1"/>
</dbReference>
<dbReference type="Proteomes" id="UP000008827">
    <property type="component" value="Chromosome 9"/>
</dbReference>
<dbReference type="GeneID" id="100792603"/>
<name>K7LE88_SOYBN</name>
<dbReference type="AlphaFoldDB" id="K7LE88"/>
<dbReference type="SUPFAM" id="SSF53098">
    <property type="entry name" value="Ribonuclease H-like"/>
    <property type="match status" value="1"/>
</dbReference>
<keyword evidence="4" id="KW-0520">NAD</keyword>
<dbReference type="InterPro" id="IPR000157">
    <property type="entry name" value="TIR_dom"/>
</dbReference>
<dbReference type="InterPro" id="IPR012337">
    <property type="entry name" value="RNaseH-like_sf"/>
</dbReference>
<dbReference type="RefSeq" id="XP_014617686.3">
    <property type="nucleotide sequence ID" value="XM_014762200.3"/>
</dbReference>
<gene>
    <name evidence="8" type="primary">LOC100792603</name>
    <name evidence="7" type="ORF">GLYMA_09G161400</name>
</gene>
<evidence type="ECO:0000256" key="3">
    <source>
        <dbReference type="ARBA" id="ARBA00022821"/>
    </source>
</evidence>
<dbReference type="PROSITE" id="PS50104">
    <property type="entry name" value="TIR"/>
    <property type="match status" value="1"/>
</dbReference>
<dbReference type="Pfam" id="PF13456">
    <property type="entry name" value="RVT_3"/>
    <property type="match status" value="1"/>
</dbReference>
<dbReference type="InterPro" id="IPR035897">
    <property type="entry name" value="Toll_tir_struct_dom_sf"/>
</dbReference>
<dbReference type="InterPro" id="IPR058546">
    <property type="entry name" value="RPS4B/Roq1-like_LRR"/>
</dbReference>
<dbReference type="eggNOG" id="KOG1075">
    <property type="taxonomic scope" value="Eukaryota"/>
</dbReference>
<dbReference type="Gene3D" id="3.80.10.10">
    <property type="entry name" value="Ribonuclease Inhibitor"/>
    <property type="match status" value="2"/>
</dbReference>
<dbReference type="InterPro" id="IPR042197">
    <property type="entry name" value="Apaf_helical"/>
</dbReference>
<dbReference type="InterPro" id="IPR027417">
    <property type="entry name" value="P-loop_NTPase"/>
</dbReference>
<evidence type="ECO:0000313" key="7">
    <source>
        <dbReference type="EMBL" id="KRH38837.1"/>
    </source>
</evidence>
<dbReference type="InterPro" id="IPR032675">
    <property type="entry name" value="LRR_dom_sf"/>
</dbReference>
<dbReference type="PaxDb" id="3847-GLYMA09G29050.2"/>
<dbReference type="InterPro" id="IPR036397">
    <property type="entry name" value="RNaseH_sf"/>
</dbReference>
<proteinExistence type="predicted"/>
<dbReference type="InterPro" id="IPR044974">
    <property type="entry name" value="Disease_R_plants"/>
</dbReference>
<dbReference type="EnsemblPlants" id="KRH38837">
    <property type="protein sequence ID" value="KRH38837"/>
    <property type="gene ID" value="GLYMA_09G161400"/>
</dbReference>
<dbReference type="Gene3D" id="3.40.50.10140">
    <property type="entry name" value="Toll/interleukin-1 receptor homology (TIR) domain"/>
    <property type="match status" value="1"/>
</dbReference>
<evidence type="ECO:0000313" key="9">
    <source>
        <dbReference type="Proteomes" id="UP000008827"/>
    </source>
</evidence>
<keyword evidence="1" id="KW-0433">Leucine-rich repeat</keyword>
<keyword evidence="3" id="KW-0611">Plant defense</keyword>
<dbReference type="SUPFAM" id="SSF46785">
    <property type="entry name" value="Winged helix' DNA-binding domain"/>
    <property type="match status" value="1"/>
</dbReference>
<sequence>MALQSRSSSLSYDVFLSFRGEDTRHGFTGHLYSALHSKGIHTFIDDEGLQRGEEITPALVKAIQESKIAIIVLSINYASSSFCLHELATILECLMGKGRLVLPVFYKVDPSHVRHQNGSYEEALAKHEERFKAEKEKLQKWKMALHQVANLSGYHFKDGEGYEYKFIEKIVEQVSREINPACLHVADYPVGLEWQVRQVRKLLDIGSDDGVHMIGFHGMGGVGKSALARAVYNNLIIDEKFDGFCFLENVREKSNKDGLEHLQRILLSKILGEKDINLASKQQGSSMIQSRLKEKKVVLILDDVDKHEQLQAMVGRPDWFGPGSKIIITTRDKQLLAPHQVITTYEVKGLDEKDALQLLTWKAFKKEKADPNYVEVLQRAVTYASGLPLALEVIGSNLFEKSIKEWESALKKYKRIPKKEILEILKVSFDALEEEEKSVFLDLACCLKGCKLTEAEDILHAFYDDCMKDHIGVLVEKSLVVVKWNGIINMHDLIQDMGRRIDQQESPKEPGKRKRLWLSKDIIQVLEDNSGTSKIEIISLDFSSSEKEAIVEWDGNAFKKMKNLKILIIRNVKFSKGPNYFPDSLIALEWHRYPSNCLPSNFNSNKLVVCKLPDGCFTSIGFHGSQKKFRNIKVLKFDKCKFLSQIPDVSHLPSLEELSFERCDNLITVHDSIGFLNKLKILSAKGCSKLRTFPPLNLTSLENLQLSYCYSLENFPEILGEMENIRGLLLNHLLIKEFPVSIQNLIGLQYLHLSCRNFQLQSSIFTMFNLNIFSAKNCKGWQWVNSEEGEENMGSILSLKNGEFDVQYCDLYDDFFSTGFTQFAHVETLCLDGNNFTFLPECIKEFKLLRSLFVSNCKYLQEIRGVPPKLKSLHAINCISLSSSSSSMFLNKELYEAEKISFCFTGATIPKWFNQQSRGPSTSFWFRNEFPDRVLCLIITPLDFWNLMGRATPLVFINGKLQELMIFQPIDTEYTMLELDHTYLFDLSKVCIIDDMFEVALEKEWNHVEVTYVGLIETSLVKATGIHIFMDEERRMDDIQFDDPYRKRKLDHVLNSSESQQLVKNHRLWSWVGPERIKILLRNIADGALSTNAERRYMHNSVNTSCLSCDALEETCLHALRDCPKVAAVWRSVLPLELEVKFFNIDEVTLWLERNLSFSVDWATKFGFAVEVIWESRNEIDLLDPRASSPIYMIMMIIIRYEDFIRAHPSHKLMMRDHIQPCSSDHLFKWRPPVDPWLKLNVDGAIDPCSKTAACGGIFRDYSGRFVLGFSVKLDMEYFCSFDEAEIWGVYHGIKIARQYDFGKIVVESDSAKAIRFVQDGCPTYQQHSFPLCHELRALTLSATNYLDWSLIYREGNMAAASFANFGLSMNQRAWIFSACPTFCAPFVDV</sequence>
<dbReference type="GO" id="GO:0003676">
    <property type="term" value="F:nucleic acid binding"/>
    <property type="evidence" value="ECO:0007669"/>
    <property type="project" value="InterPro"/>
</dbReference>
<dbReference type="GO" id="GO:0043531">
    <property type="term" value="F:ADP binding"/>
    <property type="evidence" value="ECO:0007669"/>
    <property type="project" value="InterPro"/>
</dbReference>
<protein>
    <recommendedName>
        <fullName evidence="6">TIR domain-containing protein</fullName>
    </recommendedName>
</protein>
<dbReference type="InterPro" id="IPR058192">
    <property type="entry name" value="WHD_ROQ1-like"/>
</dbReference>
<evidence type="ECO:0000256" key="1">
    <source>
        <dbReference type="ARBA" id="ARBA00022614"/>
    </source>
</evidence>
<dbReference type="SUPFAM" id="SSF52200">
    <property type="entry name" value="Toll/Interleukin receptor TIR domain"/>
    <property type="match status" value="1"/>
</dbReference>